<reference evidence="4" key="1">
    <citation type="journal article" date="2020" name="Stud. Mycol.">
        <title>101 Dothideomycetes genomes: a test case for predicting lifestyles and emergence of pathogens.</title>
        <authorList>
            <person name="Haridas S."/>
            <person name="Albert R."/>
            <person name="Binder M."/>
            <person name="Bloem J."/>
            <person name="Labutti K."/>
            <person name="Salamov A."/>
            <person name="Andreopoulos B."/>
            <person name="Baker S."/>
            <person name="Barry K."/>
            <person name="Bills G."/>
            <person name="Bluhm B."/>
            <person name="Cannon C."/>
            <person name="Castanera R."/>
            <person name="Culley D."/>
            <person name="Daum C."/>
            <person name="Ezra D."/>
            <person name="Gonzalez J."/>
            <person name="Henrissat B."/>
            <person name="Kuo A."/>
            <person name="Liang C."/>
            <person name="Lipzen A."/>
            <person name="Lutzoni F."/>
            <person name="Magnuson J."/>
            <person name="Mondo S."/>
            <person name="Nolan M."/>
            <person name="Ohm R."/>
            <person name="Pangilinan J."/>
            <person name="Park H.-J."/>
            <person name="Ramirez L."/>
            <person name="Alfaro M."/>
            <person name="Sun H."/>
            <person name="Tritt A."/>
            <person name="Yoshinaga Y."/>
            <person name="Zwiers L.-H."/>
            <person name="Turgeon B."/>
            <person name="Goodwin S."/>
            <person name="Spatafora J."/>
            <person name="Crous P."/>
            <person name="Grigoriev I."/>
        </authorList>
    </citation>
    <scope>NUCLEOTIDE SEQUENCE</scope>
    <source>
        <strain evidence="4">CBS 675.92</strain>
    </source>
</reference>
<protein>
    <recommendedName>
        <fullName evidence="6">Mid2 domain-containing protein</fullName>
    </recommendedName>
</protein>
<evidence type="ECO:0000256" key="3">
    <source>
        <dbReference type="SAM" id="SignalP"/>
    </source>
</evidence>
<sequence>MEMMWLISFLIASPAYAAVTQRGILPRQTTSPRSTTPTQPPSTLGYYSNGEDTAKDPVTTIWAPITAPTTTPFYFTSSGDFFRWCSLFPSYSTSAGDKTTSISTSYLISAGSSACPIWTSCGGGYLYGAGGASTFCQSGDYRCMTYNVLPSYGASGGQTSLTCSFSSPGKLLETKLYKALPASTGLTAATPTQRFSESGSASPASTPSNGGPINTGRPEPASSSTRNTAVIAGSVVGGIAVIAFAGVAVLFILRRNKRNKANDANDAATIGTNGDPHNPYDPNNPYAHQQVPAAYYPPYQDNKPQELQGQTPQPVYEAPGNNEFVGVSPHGSPGLPNASPRSGYTNLSSDQTAYGGNEHRPQSLSPHSVQSAIPTHAHPSEMPIGPR</sequence>
<dbReference type="AlphaFoldDB" id="A0A6A5U1V4"/>
<feature type="signal peptide" evidence="3">
    <location>
        <begin position="1"/>
        <end position="17"/>
    </location>
</feature>
<keyword evidence="5" id="KW-1185">Reference proteome</keyword>
<organism evidence="4 5">
    <name type="scientific">Byssothecium circinans</name>
    <dbReference type="NCBI Taxonomy" id="147558"/>
    <lineage>
        <taxon>Eukaryota</taxon>
        <taxon>Fungi</taxon>
        <taxon>Dikarya</taxon>
        <taxon>Ascomycota</taxon>
        <taxon>Pezizomycotina</taxon>
        <taxon>Dothideomycetes</taxon>
        <taxon>Pleosporomycetidae</taxon>
        <taxon>Pleosporales</taxon>
        <taxon>Massarineae</taxon>
        <taxon>Massarinaceae</taxon>
        <taxon>Byssothecium</taxon>
    </lineage>
</organism>
<feature type="region of interest" description="Disordered" evidence="1">
    <location>
        <begin position="264"/>
        <end position="387"/>
    </location>
</feature>
<evidence type="ECO:0000256" key="2">
    <source>
        <dbReference type="SAM" id="Phobius"/>
    </source>
</evidence>
<evidence type="ECO:0000313" key="4">
    <source>
        <dbReference type="EMBL" id="KAF1955157.1"/>
    </source>
</evidence>
<feature type="region of interest" description="Disordered" evidence="1">
    <location>
        <begin position="192"/>
        <end position="225"/>
    </location>
</feature>
<evidence type="ECO:0000313" key="5">
    <source>
        <dbReference type="Proteomes" id="UP000800035"/>
    </source>
</evidence>
<keyword evidence="3" id="KW-0732">Signal</keyword>
<feature type="chain" id="PRO_5025541199" description="Mid2 domain-containing protein" evidence="3">
    <location>
        <begin position="18"/>
        <end position="387"/>
    </location>
</feature>
<feature type="compositionally biased region" description="Low complexity" evidence="1">
    <location>
        <begin position="264"/>
        <end position="286"/>
    </location>
</feature>
<evidence type="ECO:0008006" key="6">
    <source>
        <dbReference type="Google" id="ProtNLM"/>
    </source>
</evidence>
<keyword evidence="2" id="KW-1133">Transmembrane helix</keyword>
<keyword evidence="2" id="KW-0812">Transmembrane</keyword>
<keyword evidence="2" id="KW-0472">Membrane</keyword>
<accession>A0A6A5U1V4</accession>
<proteinExistence type="predicted"/>
<feature type="compositionally biased region" description="Polar residues" evidence="1">
    <location>
        <begin position="192"/>
        <end position="212"/>
    </location>
</feature>
<dbReference type="CDD" id="cd12087">
    <property type="entry name" value="TM_EGFR-like"/>
    <property type="match status" value="1"/>
</dbReference>
<feature type="compositionally biased region" description="Polar residues" evidence="1">
    <location>
        <begin position="339"/>
        <end position="354"/>
    </location>
</feature>
<dbReference type="Proteomes" id="UP000800035">
    <property type="component" value="Unassembled WGS sequence"/>
</dbReference>
<feature type="compositionally biased region" description="Low complexity" evidence="1">
    <location>
        <begin position="27"/>
        <end position="43"/>
    </location>
</feature>
<dbReference type="EMBL" id="ML976995">
    <property type="protein sequence ID" value="KAF1955157.1"/>
    <property type="molecule type" value="Genomic_DNA"/>
</dbReference>
<name>A0A6A5U1V4_9PLEO</name>
<feature type="transmembrane region" description="Helical" evidence="2">
    <location>
        <begin position="229"/>
        <end position="253"/>
    </location>
</feature>
<feature type="region of interest" description="Disordered" evidence="1">
    <location>
        <begin position="27"/>
        <end position="49"/>
    </location>
</feature>
<evidence type="ECO:0000256" key="1">
    <source>
        <dbReference type="SAM" id="MobiDB-lite"/>
    </source>
</evidence>
<feature type="compositionally biased region" description="Polar residues" evidence="1">
    <location>
        <begin position="362"/>
        <end position="373"/>
    </location>
</feature>
<gene>
    <name evidence="4" type="ORF">CC80DRAFT_88503</name>
</gene>